<dbReference type="InterPro" id="IPR010982">
    <property type="entry name" value="Lambda_DNA-bd_dom_sf"/>
</dbReference>
<dbReference type="PROSITE" id="PS50943">
    <property type="entry name" value="HTH_CROC1"/>
    <property type="match status" value="1"/>
</dbReference>
<dbReference type="Proteomes" id="UP001501218">
    <property type="component" value="Unassembled WGS sequence"/>
</dbReference>
<dbReference type="Pfam" id="PF13560">
    <property type="entry name" value="HTH_31"/>
    <property type="match status" value="1"/>
</dbReference>
<dbReference type="SUPFAM" id="SSF47413">
    <property type="entry name" value="lambda repressor-like DNA-binding domains"/>
    <property type="match status" value="1"/>
</dbReference>
<proteinExistence type="predicted"/>
<evidence type="ECO:0000259" key="1">
    <source>
        <dbReference type="PROSITE" id="PS50943"/>
    </source>
</evidence>
<accession>A0ABN3FR59</accession>
<reference evidence="2 3" key="1">
    <citation type="journal article" date="2019" name="Int. J. Syst. Evol. Microbiol.">
        <title>The Global Catalogue of Microorganisms (GCM) 10K type strain sequencing project: providing services to taxonomists for standard genome sequencing and annotation.</title>
        <authorList>
            <consortium name="The Broad Institute Genomics Platform"/>
            <consortium name="The Broad Institute Genome Sequencing Center for Infectious Disease"/>
            <person name="Wu L."/>
            <person name="Ma J."/>
        </authorList>
    </citation>
    <scope>NUCLEOTIDE SEQUENCE [LARGE SCALE GENOMIC DNA]</scope>
    <source>
        <strain evidence="2 3">JCM 16221</strain>
    </source>
</reference>
<comment type="caution">
    <text evidence="2">The sequence shown here is derived from an EMBL/GenBank/DDBJ whole genome shotgun (WGS) entry which is preliminary data.</text>
</comment>
<dbReference type="PANTHER" id="PTHR43236:SF1">
    <property type="entry name" value="BLL7220 PROTEIN"/>
    <property type="match status" value="1"/>
</dbReference>
<evidence type="ECO:0000313" key="2">
    <source>
        <dbReference type="EMBL" id="GAA2335860.1"/>
    </source>
</evidence>
<sequence length="390" mass="41627">MSDFGRVLRELRTQRGWTQADLAQRAHVGQPALSKYESGRNQPSPEVVDVLADVLGDQLRIAATTLPAPGGGAADELAAIELARRVEASDVGSATLVQLEEGFDRMAIAYPSAAPVELLPHVTGYLGYVSDLLDGPNLSLSVHRRLVAAGAWCSLLAATLHIDVGQNTAATARLDTAASLAREVGHEEVRAWVAETEAWRQLTAGNLHRAHDLTKSARAIAPAGSSIEVQAAAQQGRVLARLGDAEGTYRAVEAVNSLAADLPVLDADEREHHYRYDGTKRNAYTATTLSWLGDPAGAGHAENVIEQLRPQAGKPGRWPRRLASAYLDLALVQVKTGDVSAAAEAALTAMRTGSVVPSNHWRAAEVVRAVTGRGMPQARELREAYRNMTS</sequence>
<keyword evidence="3" id="KW-1185">Reference proteome</keyword>
<gene>
    <name evidence="2" type="ORF">GCM10009854_09700</name>
</gene>
<dbReference type="InterPro" id="IPR001387">
    <property type="entry name" value="Cro/C1-type_HTH"/>
</dbReference>
<dbReference type="Gene3D" id="1.10.260.40">
    <property type="entry name" value="lambda repressor-like DNA-binding domains"/>
    <property type="match status" value="1"/>
</dbReference>
<name>A0ABN3FR59_9PSEU</name>
<dbReference type="PANTHER" id="PTHR43236">
    <property type="entry name" value="ANTITOXIN HIGA1"/>
    <property type="match status" value="1"/>
</dbReference>
<dbReference type="CDD" id="cd00093">
    <property type="entry name" value="HTH_XRE"/>
    <property type="match status" value="1"/>
</dbReference>
<dbReference type="InterPro" id="IPR052345">
    <property type="entry name" value="Rad_response_metalloprotease"/>
</dbReference>
<dbReference type="RefSeq" id="WP_344126964.1">
    <property type="nucleotide sequence ID" value="NZ_BAAARA010000002.1"/>
</dbReference>
<protein>
    <recommendedName>
        <fullName evidence="1">HTH cro/C1-type domain-containing protein</fullName>
    </recommendedName>
</protein>
<evidence type="ECO:0000313" key="3">
    <source>
        <dbReference type="Proteomes" id="UP001501218"/>
    </source>
</evidence>
<dbReference type="EMBL" id="BAAARA010000002">
    <property type="protein sequence ID" value="GAA2335860.1"/>
    <property type="molecule type" value="Genomic_DNA"/>
</dbReference>
<feature type="domain" description="HTH cro/C1-type" evidence="1">
    <location>
        <begin position="8"/>
        <end position="56"/>
    </location>
</feature>
<organism evidence="2 3">
    <name type="scientific">Saccharopolyspora halophila</name>
    <dbReference type="NCBI Taxonomy" id="405551"/>
    <lineage>
        <taxon>Bacteria</taxon>
        <taxon>Bacillati</taxon>
        <taxon>Actinomycetota</taxon>
        <taxon>Actinomycetes</taxon>
        <taxon>Pseudonocardiales</taxon>
        <taxon>Pseudonocardiaceae</taxon>
        <taxon>Saccharopolyspora</taxon>
    </lineage>
</organism>
<dbReference type="SMART" id="SM00530">
    <property type="entry name" value="HTH_XRE"/>
    <property type="match status" value="1"/>
</dbReference>